<dbReference type="HOGENOM" id="CLU_3237306_0_0_9"/>
<sequence length="43" mass="5014">MIKTSDLNMSDIQMVKTNIAFPIIINKRDFGGLLNRVYNYFSM</sequence>
<gene>
    <name evidence="1" type="ORF">JBW_02039</name>
</gene>
<dbReference type="EMBL" id="CP010978">
    <property type="protein sequence ID" value="AJQ27389.1"/>
    <property type="molecule type" value="Genomic_DNA"/>
</dbReference>
<organism evidence="1 2">
    <name type="scientific">Pelosinus fermentans JBW45</name>
    <dbReference type="NCBI Taxonomy" id="1192197"/>
    <lineage>
        <taxon>Bacteria</taxon>
        <taxon>Bacillati</taxon>
        <taxon>Bacillota</taxon>
        <taxon>Negativicutes</taxon>
        <taxon>Selenomonadales</taxon>
        <taxon>Sporomusaceae</taxon>
        <taxon>Pelosinus</taxon>
    </lineage>
</organism>
<accession>I8U091</accession>
<reference evidence="2" key="2">
    <citation type="submission" date="2015-02" db="EMBL/GenBank/DDBJ databases">
        <title>Complete Genome Sequence of Pelosinus fermentans JBW45.</title>
        <authorList>
            <person name="De Leon K.B."/>
            <person name="Utturkar S.M."/>
            <person name="Camilleri L.B."/>
            <person name="Arkin A.P."/>
            <person name="Fields M.W."/>
            <person name="Brown S.D."/>
            <person name="Wall J.D."/>
        </authorList>
    </citation>
    <scope>NUCLEOTIDE SEQUENCE [LARGE SCALE GENOMIC DNA]</scope>
    <source>
        <strain evidence="2">JBW45</strain>
    </source>
</reference>
<dbReference type="Proteomes" id="UP000005361">
    <property type="component" value="Chromosome"/>
</dbReference>
<dbReference type="STRING" id="1192197.JBW_02039"/>
<protein>
    <submittedName>
        <fullName evidence="1">Uncharacterized protein</fullName>
    </submittedName>
</protein>
<proteinExistence type="predicted"/>
<reference evidence="1 2" key="1">
    <citation type="journal article" date="2015" name="Genome Announc.">
        <title>Complete Genome Sequence of Pelosinus fermentans JBW45, a Member of a Remarkably Competitive Group of Negativicutes in the Firmicutes Phylum.</title>
        <authorList>
            <person name="De Leon K.B."/>
            <person name="Utturkar S.M."/>
            <person name="Camilleri L.B."/>
            <person name="Elias D.A."/>
            <person name="Arkin A.P."/>
            <person name="Fields M.W."/>
            <person name="Brown S.D."/>
            <person name="Wall J.D."/>
        </authorList>
    </citation>
    <scope>NUCLEOTIDE SEQUENCE [LARGE SCALE GENOMIC DNA]</scope>
    <source>
        <strain evidence="1 2">JBW45</strain>
    </source>
</reference>
<dbReference type="KEGG" id="pft:JBW_02039"/>
<name>I8U091_9FIRM</name>
<dbReference type="AlphaFoldDB" id="I8U091"/>
<evidence type="ECO:0000313" key="1">
    <source>
        <dbReference type="EMBL" id="AJQ27389.1"/>
    </source>
</evidence>
<evidence type="ECO:0000313" key="2">
    <source>
        <dbReference type="Proteomes" id="UP000005361"/>
    </source>
</evidence>